<evidence type="ECO:0000313" key="3">
    <source>
        <dbReference type="Proteomes" id="UP001396334"/>
    </source>
</evidence>
<protein>
    <recommendedName>
        <fullName evidence="1">Reverse transcriptase zinc-binding domain-containing protein</fullName>
    </recommendedName>
</protein>
<comment type="caution">
    <text evidence="2">The sequence shown here is derived from an EMBL/GenBank/DDBJ whole genome shotgun (WGS) entry which is preliminary data.</text>
</comment>
<dbReference type="EMBL" id="JBBPBN010000045">
    <property type="protein sequence ID" value="KAK8996202.1"/>
    <property type="molecule type" value="Genomic_DNA"/>
</dbReference>
<reference evidence="2 3" key="1">
    <citation type="journal article" date="2024" name="G3 (Bethesda)">
        <title>Genome assembly of Hibiscus sabdariffa L. provides insights into metabolisms of medicinal natural products.</title>
        <authorList>
            <person name="Kim T."/>
        </authorList>
    </citation>
    <scope>NUCLEOTIDE SEQUENCE [LARGE SCALE GENOMIC DNA]</scope>
    <source>
        <strain evidence="2">TK-2024</strain>
        <tissue evidence="2">Old leaves</tissue>
    </source>
</reference>
<feature type="domain" description="Reverse transcriptase zinc-binding" evidence="1">
    <location>
        <begin position="120"/>
        <end position="175"/>
    </location>
</feature>
<keyword evidence="3" id="KW-1185">Reference proteome</keyword>
<evidence type="ECO:0000313" key="2">
    <source>
        <dbReference type="EMBL" id="KAK8996202.1"/>
    </source>
</evidence>
<dbReference type="Proteomes" id="UP001396334">
    <property type="component" value="Unassembled WGS sequence"/>
</dbReference>
<dbReference type="InterPro" id="IPR026960">
    <property type="entry name" value="RVT-Znf"/>
</dbReference>
<gene>
    <name evidence="2" type="ORF">V6N11_076449</name>
</gene>
<evidence type="ECO:0000259" key="1">
    <source>
        <dbReference type="Pfam" id="PF13966"/>
    </source>
</evidence>
<proteinExistence type="predicted"/>
<accession>A0ABR2Q6A1</accession>
<organism evidence="2 3">
    <name type="scientific">Hibiscus sabdariffa</name>
    <name type="common">roselle</name>
    <dbReference type="NCBI Taxonomy" id="183260"/>
    <lineage>
        <taxon>Eukaryota</taxon>
        <taxon>Viridiplantae</taxon>
        <taxon>Streptophyta</taxon>
        <taxon>Embryophyta</taxon>
        <taxon>Tracheophyta</taxon>
        <taxon>Spermatophyta</taxon>
        <taxon>Magnoliopsida</taxon>
        <taxon>eudicotyledons</taxon>
        <taxon>Gunneridae</taxon>
        <taxon>Pentapetalae</taxon>
        <taxon>rosids</taxon>
        <taxon>malvids</taxon>
        <taxon>Malvales</taxon>
        <taxon>Malvaceae</taxon>
        <taxon>Malvoideae</taxon>
        <taxon>Hibiscus</taxon>
    </lineage>
</organism>
<sequence length="322" mass="36190">MHKLAFQLVSSSTSMWVTTLRQNFRDNIFGLVGDGHDVHLWNDTWVPNLGPLRPWLTHALSGIDHMHFADMLQADSNSNTSRLSALLDPVAVPCVIGVLPPSLDDARDIVAWRCTPTGVFTVASAYASLLSESWDSCDPKWACIWSLPVAQRVRMFLWLVLRQRLLTNVERLLKRRNDLVFNGECLPLSDIYRIGFVWASHFVATIPDVAMGSHADIDFIQWVVPPHDWVSLNIDADVSSPYNFGAIGGVICGPAGAWLRGYSVRNRSSNENHFDLERATEQVIRALKTEGLDEMSPLGTLYKHHSTVEDQPFNVWAWTTLN</sequence>
<name>A0ABR2Q6A1_9ROSI</name>
<dbReference type="Pfam" id="PF13966">
    <property type="entry name" value="zf-RVT"/>
    <property type="match status" value="1"/>
</dbReference>